<organism evidence="9 10">
    <name type="scientific">Stephania cephalantha</name>
    <dbReference type="NCBI Taxonomy" id="152367"/>
    <lineage>
        <taxon>Eukaryota</taxon>
        <taxon>Viridiplantae</taxon>
        <taxon>Streptophyta</taxon>
        <taxon>Embryophyta</taxon>
        <taxon>Tracheophyta</taxon>
        <taxon>Spermatophyta</taxon>
        <taxon>Magnoliopsida</taxon>
        <taxon>Ranunculales</taxon>
        <taxon>Menispermaceae</taxon>
        <taxon>Menispermoideae</taxon>
        <taxon>Cissampelideae</taxon>
        <taxon>Stephania</taxon>
    </lineage>
</organism>
<dbReference type="Proteomes" id="UP001419268">
    <property type="component" value="Unassembled WGS sequence"/>
</dbReference>
<dbReference type="EC" id="2.4.1.-" evidence="8"/>
<comment type="subcellular location">
    <subcellularLocation>
        <location evidence="1">Membrane</location>
        <topology evidence="1">Single-pass membrane protein</topology>
    </subcellularLocation>
</comment>
<keyword evidence="7 8" id="KW-0472">Membrane</keyword>
<sequence>MRRKIRTPPLFIFATVIAFSVLSLFLSRLFLHSSRRPLPTTTKLSLPHLHLLDDAADVDDVNLLLDRRRHRFNHLNYDSSVLLPDSELLLLLLPSPAPADFSGEDLFCVFHNQETSPAKPVGKSSFKCEVPESLRRLRRIFRPVLTNFPPEAPVELISPEATQVVMRWSFLVYESLSTETDVILFVKGVNNRQGGGRSVDSLRCVFSSADGVNGVAVRTNATHSFQEVIRCKHPDEPSVRRLVSNGGVSGNRIRVSLEILDYGRQRSRGKPVNVPSVAYYTSVRTLAGDGKKSLLCACTMVNNVAKFLKEWVMYHSHVGVERFILYDNDSSDDLFNVVDELNNNNNNNNGSPSSSSSNVVNYKVDVVSWPWPKAQEAGFSHSAMYAKSSCTWMMYMDVDEFVFSPSWMNSSRPSTNMITSLLPNASSSISSTTLINSSSTSNTSNIGQVMIKCLDFGPSGRKTHPKEGVMQGYTCRRRGDERHKSMVKLEAIDDSLGNVVHHFELKKGFKGRTVGVKDGVVNHYKYQAWSEFKAKFRRRVSTFVVDWTEEGSLKSKDRTPGLGFEALEPEGWANQFCEVKDDRLNRVSRGWFGYNCSTSGEVRMAWQD</sequence>
<dbReference type="EMBL" id="JBBNAG010000008">
    <property type="protein sequence ID" value="KAK9112485.1"/>
    <property type="molecule type" value="Genomic_DNA"/>
</dbReference>
<evidence type="ECO:0000256" key="2">
    <source>
        <dbReference type="ARBA" id="ARBA00007647"/>
    </source>
</evidence>
<dbReference type="GO" id="GO:0016020">
    <property type="term" value="C:membrane"/>
    <property type="evidence" value="ECO:0007669"/>
    <property type="project" value="UniProtKB-SubCell"/>
</dbReference>
<evidence type="ECO:0000313" key="10">
    <source>
        <dbReference type="Proteomes" id="UP001419268"/>
    </source>
</evidence>
<keyword evidence="5 8" id="KW-0812">Transmembrane</keyword>
<comment type="similarity">
    <text evidence="2 8">Belongs to the glycosyltransferase 92 family.</text>
</comment>
<evidence type="ECO:0000313" key="9">
    <source>
        <dbReference type="EMBL" id="KAK9112485.1"/>
    </source>
</evidence>
<dbReference type="AlphaFoldDB" id="A0AAP0IC94"/>
<gene>
    <name evidence="9" type="ORF">Scep_020004</name>
</gene>
<evidence type="ECO:0000256" key="4">
    <source>
        <dbReference type="ARBA" id="ARBA00022679"/>
    </source>
</evidence>
<keyword evidence="3 8" id="KW-0328">Glycosyltransferase</keyword>
<dbReference type="GO" id="GO:0016757">
    <property type="term" value="F:glycosyltransferase activity"/>
    <property type="evidence" value="ECO:0007669"/>
    <property type="project" value="UniProtKB-UniRule"/>
</dbReference>
<feature type="transmembrane region" description="Helical" evidence="8">
    <location>
        <begin position="12"/>
        <end position="31"/>
    </location>
</feature>
<evidence type="ECO:0000256" key="7">
    <source>
        <dbReference type="ARBA" id="ARBA00023136"/>
    </source>
</evidence>
<proteinExistence type="inferred from homology"/>
<evidence type="ECO:0000256" key="5">
    <source>
        <dbReference type="ARBA" id="ARBA00022692"/>
    </source>
</evidence>
<accession>A0AAP0IC94</accession>
<evidence type="ECO:0000256" key="3">
    <source>
        <dbReference type="ARBA" id="ARBA00022676"/>
    </source>
</evidence>
<name>A0AAP0IC94_9MAGN</name>
<protein>
    <recommendedName>
        <fullName evidence="8">Glycosyltransferase family 92 protein</fullName>
        <ecNumber evidence="8">2.4.1.-</ecNumber>
    </recommendedName>
</protein>
<evidence type="ECO:0000256" key="1">
    <source>
        <dbReference type="ARBA" id="ARBA00004167"/>
    </source>
</evidence>
<keyword evidence="6 8" id="KW-1133">Transmembrane helix</keyword>
<dbReference type="GO" id="GO:0005737">
    <property type="term" value="C:cytoplasm"/>
    <property type="evidence" value="ECO:0007669"/>
    <property type="project" value="TreeGrafter"/>
</dbReference>
<dbReference type="InterPro" id="IPR008166">
    <property type="entry name" value="Glyco_transf_92"/>
</dbReference>
<dbReference type="PANTHER" id="PTHR21461">
    <property type="entry name" value="GLYCOSYLTRANSFERASE FAMILY 92 PROTEIN"/>
    <property type="match status" value="1"/>
</dbReference>
<dbReference type="PANTHER" id="PTHR21461:SF69">
    <property type="entry name" value="GLYCOSYLTRANSFERASE FAMILY 92 PROTEIN"/>
    <property type="match status" value="1"/>
</dbReference>
<reference evidence="9 10" key="1">
    <citation type="submission" date="2024-01" db="EMBL/GenBank/DDBJ databases">
        <title>Genome assemblies of Stephania.</title>
        <authorList>
            <person name="Yang L."/>
        </authorList>
    </citation>
    <scope>NUCLEOTIDE SEQUENCE [LARGE SCALE GENOMIC DNA]</scope>
    <source>
        <strain evidence="9">JXDWG</strain>
        <tissue evidence="9">Leaf</tissue>
    </source>
</reference>
<keyword evidence="10" id="KW-1185">Reference proteome</keyword>
<keyword evidence="4 8" id="KW-0808">Transferase</keyword>
<comment type="caution">
    <text evidence="9">The sequence shown here is derived from an EMBL/GenBank/DDBJ whole genome shotgun (WGS) entry which is preliminary data.</text>
</comment>
<evidence type="ECO:0000256" key="6">
    <source>
        <dbReference type="ARBA" id="ARBA00022989"/>
    </source>
</evidence>
<evidence type="ECO:0000256" key="8">
    <source>
        <dbReference type="RuleBase" id="RU366017"/>
    </source>
</evidence>
<dbReference type="Pfam" id="PF01697">
    <property type="entry name" value="Glyco_transf_92"/>
    <property type="match status" value="1"/>
</dbReference>